<reference evidence="1 2" key="1">
    <citation type="submission" date="2007-03" db="EMBL/GenBank/DDBJ databases">
        <authorList>
            <person name="Stal L."/>
            <person name="Ferriera S."/>
            <person name="Johnson J."/>
            <person name="Kravitz S."/>
            <person name="Beeson K."/>
            <person name="Sutton G."/>
            <person name="Rogers Y.-H."/>
            <person name="Friedman R."/>
            <person name="Frazier M."/>
            <person name="Venter J.C."/>
        </authorList>
    </citation>
    <scope>NUCLEOTIDE SEQUENCE [LARGE SCALE GENOMIC DNA]</scope>
    <source>
        <strain evidence="1 2">CCY0110</strain>
    </source>
</reference>
<keyword evidence="2" id="KW-1185">Reference proteome</keyword>
<gene>
    <name evidence="1" type="ORF">CY0110_16722</name>
</gene>
<comment type="caution">
    <text evidence="1">The sequence shown here is derived from an EMBL/GenBank/DDBJ whole genome shotgun (WGS) entry which is preliminary data.</text>
</comment>
<proteinExistence type="predicted"/>
<evidence type="ECO:0000313" key="2">
    <source>
        <dbReference type="Proteomes" id="UP000003781"/>
    </source>
</evidence>
<dbReference type="Proteomes" id="UP000003781">
    <property type="component" value="Unassembled WGS sequence"/>
</dbReference>
<protein>
    <submittedName>
        <fullName evidence="1">Uncharacterized protein</fullName>
    </submittedName>
</protein>
<accession>A3II26</accession>
<name>A3II26_9CHRO</name>
<sequence>MDCATVTGANPRVVPKRVRITAIFLVLNGLNIIDFLPQHYYFCVQLIMEHYKSAKTIFSITRR</sequence>
<organism evidence="1 2">
    <name type="scientific">Crocosphaera chwakensis CCY0110</name>
    <dbReference type="NCBI Taxonomy" id="391612"/>
    <lineage>
        <taxon>Bacteria</taxon>
        <taxon>Bacillati</taxon>
        <taxon>Cyanobacteriota</taxon>
        <taxon>Cyanophyceae</taxon>
        <taxon>Oscillatoriophycideae</taxon>
        <taxon>Chroococcales</taxon>
        <taxon>Aphanothecaceae</taxon>
        <taxon>Crocosphaera</taxon>
        <taxon>Crocosphaera chwakensis</taxon>
    </lineage>
</organism>
<dbReference type="AlphaFoldDB" id="A3II26"/>
<evidence type="ECO:0000313" key="1">
    <source>
        <dbReference type="EMBL" id="EAZ93458.1"/>
    </source>
</evidence>
<dbReference type="EMBL" id="AAXW01000002">
    <property type="protein sequence ID" value="EAZ93458.1"/>
    <property type="molecule type" value="Genomic_DNA"/>
</dbReference>